<organism evidence="3 4">
    <name type="scientific">Gloeomargarita lithophora Alchichica-D10</name>
    <dbReference type="NCBI Taxonomy" id="1188229"/>
    <lineage>
        <taxon>Bacteria</taxon>
        <taxon>Bacillati</taxon>
        <taxon>Cyanobacteriota</taxon>
        <taxon>Cyanophyceae</taxon>
        <taxon>Gloeomargaritales</taxon>
        <taxon>Gloeomargaritaceae</taxon>
        <taxon>Gloeomargarita</taxon>
    </lineage>
</organism>
<dbReference type="STRING" id="1188229.GlitD10_0121"/>
<dbReference type="PANTHER" id="PTHR46401">
    <property type="entry name" value="GLYCOSYLTRANSFERASE WBBK-RELATED"/>
    <property type="match status" value="1"/>
</dbReference>
<dbReference type="Gene3D" id="3.40.50.2000">
    <property type="entry name" value="Glycogen Phosphorylase B"/>
    <property type="match status" value="2"/>
</dbReference>
<dbReference type="PANTHER" id="PTHR46401:SF2">
    <property type="entry name" value="GLYCOSYLTRANSFERASE WBBK-RELATED"/>
    <property type="match status" value="1"/>
</dbReference>
<dbReference type="Pfam" id="PF00534">
    <property type="entry name" value="Glycos_transf_1"/>
    <property type="match status" value="1"/>
</dbReference>
<evidence type="ECO:0000256" key="1">
    <source>
        <dbReference type="ARBA" id="ARBA00022679"/>
    </source>
</evidence>
<evidence type="ECO:0000313" key="3">
    <source>
        <dbReference type="EMBL" id="APB32422.1"/>
    </source>
</evidence>
<dbReference type="Proteomes" id="UP000180235">
    <property type="component" value="Chromosome"/>
</dbReference>
<gene>
    <name evidence="3" type="ORF">GlitD10_0121</name>
</gene>
<proteinExistence type="predicted"/>
<protein>
    <submittedName>
        <fullName evidence="3">Glycosyltransferase</fullName>
    </submittedName>
</protein>
<dbReference type="CDD" id="cd03801">
    <property type="entry name" value="GT4_PimA-like"/>
    <property type="match status" value="1"/>
</dbReference>
<evidence type="ECO:0000313" key="4">
    <source>
        <dbReference type="Proteomes" id="UP000180235"/>
    </source>
</evidence>
<keyword evidence="4" id="KW-1185">Reference proteome</keyword>
<dbReference type="OrthoDB" id="9775208at2"/>
<keyword evidence="1 3" id="KW-0808">Transferase</keyword>
<accession>A0A1J0A916</accession>
<reference evidence="3 4" key="1">
    <citation type="submission" date="2016-10" db="EMBL/GenBank/DDBJ databases">
        <title>Description of Gloeomargarita lithophora gen. nov., sp. nov., a thylakoid-bearing basal-branching cyanobacterium with intracellular carbonates, and proposal for Gloeomargaritales ord. nov.</title>
        <authorList>
            <person name="Moreira D."/>
            <person name="Tavera R."/>
            <person name="Benzerara K."/>
            <person name="Skouri-Panet F."/>
            <person name="Couradeau E."/>
            <person name="Gerard E."/>
            <person name="Loussert C."/>
            <person name="Novelo E."/>
            <person name="Zivanovic Y."/>
            <person name="Lopez-Garcia P."/>
        </authorList>
    </citation>
    <scope>NUCLEOTIDE SEQUENCE [LARGE SCALE GENOMIC DNA]</scope>
    <source>
        <strain evidence="3 4">D10</strain>
    </source>
</reference>
<dbReference type="SUPFAM" id="SSF53756">
    <property type="entry name" value="UDP-Glycosyltransferase/glycogen phosphorylase"/>
    <property type="match status" value="1"/>
</dbReference>
<sequence length="357" mass="40326">MNLLVFNLATDAHDPILGFTTLWLNKLAKQVQSVSVITMRSGVLNLRENITVYSLGKELDYSEPHRAMRFYRFLYEILQSKSIHLCFSHMTPVFTNLAAPILKILGIPVVTWYAHPSLTNNLKLAHKLSNKMVTSIPTAYPYRHDKLVVVGQGIDTHLFTPSRASINHKDPLILAVGRLSPVKDYSTLIRAVTHLISCTNHRIKLLIVGNPTSTKDEHYVQLLHQQVQELNLASVVTFQPAVSMYKLPDIYRQCTVYVNLTPTGFGDKVALEAMACGKVCLAANTGFRETLGIYAEQLLFNHADSQDLAEKLAYILSLSDEQRQAMGNYLRQQIIHLHSLERLINNLLQLFRQLTHA</sequence>
<dbReference type="KEGG" id="glt:GlitD10_0121"/>
<feature type="domain" description="Glycosyl transferase family 1" evidence="2">
    <location>
        <begin position="165"/>
        <end position="332"/>
    </location>
</feature>
<dbReference type="AlphaFoldDB" id="A0A1J0A916"/>
<name>A0A1J0A916_9CYAN</name>
<dbReference type="EMBL" id="CP017675">
    <property type="protein sequence ID" value="APB32422.1"/>
    <property type="molecule type" value="Genomic_DNA"/>
</dbReference>
<dbReference type="GO" id="GO:0016757">
    <property type="term" value="F:glycosyltransferase activity"/>
    <property type="evidence" value="ECO:0007669"/>
    <property type="project" value="InterPro"/>
</dbReference>
<evidence type="ECO:0000259" key="2">
    <source>
        <dbReference type="Pfam" id="PF00534"/>
    </source>
</evidence>
<dbReference type="InterPro" id="IPR001296">
    <property type="entry name" value="Glyco_trans_1"/>
</dbReference>
<dbReference type="GO" id="GO:0009103">
    <property type="term" value="P:lipopolysaccharide biosynthetic process"/>
    <property type="evidence" value="ECO:0007669"/>
    <property type="project" value="TreeGrafter"/>
</dbReference>